<keyword evidence="2" id="KW-1185">Reference proteome</keyword>
<dbReference type="SUPFAM" id="SSF55418">
    <property type="entry name" value="eIF4e-like"/>
    <property type="match status" value="1"/>
</dbReference>
<organism evidence="1 2">
    <name type="scientific">Monodelphis domestica</name>
    <name type="common">Gray short-tailed opossum</name>
    <dbReference type="NCBI Taxonomy" id="13616"/>
    <lineage>
        <taxon>Eukaryota</taxon>
        <taxon>Metazoa</taxon>
        <taxon>Chordata</taxon>
        <taxon>Craniata</taxon>
        <taxon>Vertebrata</taxon>
        <taxon>Euteleostomi</taxon>
        <taxon>Mammalia</taxon>
        <taxon>Metatheria</taxon>
        <taxon>Didelphimorphia</taxon>
        <taxon>Didelphidae</taxon>
        <taxon>Monodelphis</taxon>
    </lineage>
</organism>
<protein>
    <submittedName>
        <fullName evidence="1">Uncharacterized protein</fullName>
    </submittedName>
</protein>
<dbReference type="Bgee" id="ENSMODG00000048126">
    <property type="expression patterns" value="Expressed in adult mammalian kidney and 2 other cell types or tissues"/>
</dbReference>
<proteinExistence type="predicted"/>
<name>A0A5F8H8P7_MONDO</name>
<dbReference type="Ensembl" id="ENSMODT00000053960.1">
    <property type="protein sequence ID" value="ENSMODP00000056197.1"/>
    <property type="gene ID" value="ENSMODG00000048126.1"/>
</dbReference>
<sequence length="96" mass="11013">NLVVSSARVLSMQPPPGKEVSGGEEVAFWEGLEKHPLENRWFFKSDKSRAQEDSLHLITKSDAMKDFWISTSFQTFSIPSPSKYLMLLSFEVQIKY</sequence>
<accession>A0A5F8H8P7</accession>
<evidence type="ECO:0000313" key="1">
    <source>
        <dbReference type="Ensembl" id="ENSMODP00000056197.1"/>
    </source>
</evidence>
<dbReference type="Proteomes" id="UP000002280">
    <property type="component" value="Chromosome 1"/>
</dbReference>
<dbReference type="AlphaFoldDB" id="A0A5F8H8P7"/>
<dbReference type="InterPro" id="IPR023398">
    <property type="entry name" value="TIF_eIF4e-like"/>
</dbReference>
<dbReference type="STRING" id="13616.ENSMODP00000056197"/>
<reference evidence="1" key="2">
    <citation type="submission" date="2025-08" db="UniProtKB">
        <authorList>
            <consortium name="Ensembl"/>
        </authorList>
    </citation>
    <scope>IDENTIFICATION</scope>
</reference>
<reference evidence="1" key="3">
    <citation type="submission" date="2025-09" db="UniProtKB">
        <authorList>
            <consortium name="Ensembl"/>
        </authorList>
    </citation>
    <scope>IDENTIFICATION</scope>
</reference>
<reference evidence="1 2" key="1">
    <citation type="journal article" date="2007" name="Nature">
        <title>Genome of the marsupial Monodelphis domestica reveals innovation in non-coding sequences.</title>
        <authorList>
            <person name="Mikkelsen T.S."/>
            <person name="Wakefield M.J."/>
            <person name="Aken B."/>
            <person name="Amemiya C.T."/>
            <person name="Chang J.L."/>
            <person name="Duke S."/>
            <person name="Garber M."/>
            <person name="Gentles A.J."/>
            <person name="Goodstadt L."/>
            <person name="Heger A."/>
            <person name="Jurka J."/>
            <person name="Kamal M."/>
            <person name="Mauceli E."/>
            <person name="Searle S.M."/>
            <person name="Sharpe T."/>
            <person name="Baker M.L."/>
            <person name="Batzer M.A."/>
            <person name="Benos P.V."/>
            <person name="Belov K."/>
            <person name="Clamp M."/>
            <person name="Cook A."/>
            <person name="Cuff J."/>
            <person name="Das R."/>
            <person name="Davidow L."/>
            <person name="Deakin J.E."/>
            <person name="Fazzari M.J."/>
            <person name="Glass J.L."/>
            <person name="Grabherr M."/>
            <person name="Greally J.M."/>
            <person name="Gu W."/>
            <person name="Hore T.A."/>
            <person name="Huttley G.A."/>
            <person name="Kleber M."/>
            <person name="Jirtle R.L."/>
            <person name="Koina E."/>
            <person name="Lee J.T."/>
            <person name="Mahony S."/>
            <person name="Marra M.A."/>
            <person name="Miller R.D."/>
            <person name="Nicholls R.D."/>
            <person name="Oda M."/>
            <person name="Papenfuss A.T."/>
            <person name="Parra Z.E."/>
            <person name="Pollock D.D."/>
            <person name="Ray D.A."/>
            <person name="Schein J.E."/>
            <person name="Speed T.P."/>
            <person name="Thompson K."/>
            <person name="VandeBerg J.L."/>
            <person name="Wade C.M."/>
            <person name="Walker J.A."/>
            <person name="Waters P.D."/>
            <person name="Webber C."/>
            <person name="Weidman J.R."/>
            <person name="Xie X."/>
            <person name="Zody M.C."/>
            <person name="Baldwin J."/>
            <person name="Abdouelleil A."/>
            <person name="Abdulkadir J."/>
            <person name="Abebe A."/>
            <person name="Abera B."/>
            <person name="Abreu J."/>
            <person name="Acer S.C."/>
            <person name="Aftuck L."/>
            <person name="Alexander A."/>
            <person name="An P."/>
            <person name="Anderson E."/>
            <person name="Anderson S."/>
            <person name="Arachi H."/>
            <person name="Azer M."/>
            <person name="Bachantsang P."/>
            <person name="Barry A."/>
            <person name="Bayul T."/>
            <person name="Berlin A."/>
            <person name="Bessette D."/>
            <person name="Bloom T."/>
            <person name="Bloom T."/>
            <person name="Boguslavskiy L."/>
            <person name="Bonnet C."/>
            <person name="Boukhgalter B."/>
            <person name="Bourzgui I."/>
            <person name="Brown A."/>
            <person name="Cahill P."/>
            <person name="Channer S."/>
            <person name="Cheshatsang Y."/>
            <person name="Chuda L."/>
            <person name="Citroen M."/>
            <person name="Collymore A."/>
            <person name="Cooke P."/>
            <person name="Costello M."/>
            <person name="D'Aco K."/>
            <person name="Daza R."/>
            <person name="De Haan G."/>
            <person name="DeGray S."/>
            <person name="DeMaso C."/>
            <person name="Dhargay N."/>
            <person name="Dooley K."/>
            <person name="Dooley E."/>
            <person name="Doricent M."/>
            <person name="Dorje P."/>
            <person name="Dorjee K."/>
            <person name="Dupes A."/>
            <person name="Elong R."/>
            <person name="Falk J."/>
            <person name="Farina A."/>
            <person name="Faro S."/>
            <person name="Ferguson D."/>
            <person name="Fisher S."/>
            <person name="Foley C.D."/>
            <person name="Franke A."/>
            <person name="Friedrich D."/>
            <person name="Gadbois L."/>
            <person name="Gearin G."/>
            <person name="Gearin C.R."/>
            <person name="Giannoukos G."/>
            <person name="Goode T."/>
            <person name="Graham J."/>
            <person name="Grandbois E."/>
            <person name="Grewal S."/>
            <person name="Gyaltsen K."/>
            <person name="Hafez N."/>
            <person name="Hagos B."/>
            <person name="Hall J."/>
            <person name="Henson C."/>
            <person name="Hollinger A."/>
            <person name="Honan T."/>
            <person name="Huard M.D."/>
            <person name="Hughes L."/>
            <person name="Hurhula B."/>
            <person name="Husby M.E."/>
            <person name="Kamat A."/>
            <person name="Kanga B."/>
            <person name="Kashin S."/>
            <person name="Khazanovich D."/>
            <person name="Kisner P."/>
            <person name="Lance K."/>
            <person name="Lara M."/>
            <person name="Lee W."/>
            <person name="Lennon N."/>
            <person name="Letendre F."/>
            <person name="LeVine R."/>
            <person name="Lipovsky A."/>
            <person name="Liu X."/>
            <person name="Liu J."/>
            <person name="Liu S."/>
            <person name="Lokyitsang T."/>
            <person name="Lokyitsang Y."/>
            <person name="Lubonja R."/>
            <person name="Lui A."/>
            <person name="MacDonald P."/>
            <person name="Magnisalis V."/>
            <person name="Maru K."/>
            <person name="Matthews C."/>
            <person name="McCusker W."/>
            <person name="McDonough S."/>
            <person name="Mehta T."/>
            <person name="Meldrim J."/>
            <person name="Meneus L."/>
            <person name="Mihai O."/>
            <person name="Mihalev A."/>
            <person name="Mihova T."/>
            <person name="Mittelman R."/>
            <person name="Mlenga V."/>
            <person name="Montmayeur A."/>
            <person name="Mulrain L."/>
            <person name="Navidi A."/>
            <person name="Naylor J."/>
            <person name="Negash T."/>
            <person name="Nguyen T."/>
            <person name="Nguyen N."/>
            <person name="Nicol R."/>
            <person name="Norbu C."/>
            <person name="Norbu N."/>
            <person name="Novod N."/>
            <person name="O'Neill B."/>
            <person name="Osman S."/>
            <person name="Markiewicz E."/>
            <person name="Oyono O.L."/>
            <person name="Patti C."/>
            <person name="Phunkhang P."/>
            <person name="Pierre F."/>
            <person name="Priest M."/>
            <person name="Raghuraman S."/>
            <person name="Rege F."/>
            <person name="Reyes R."/>
            <person name="Rise C."/>
            <person name="Rogov P."/>
            <person name="Ross K."/>
            <person name="Ryan E."/>
            <person name="Settipalli S."/>
            <person name="Shea T."/>
            <person name="Sherpa N."/>
            <person name="Shi L."/>
            <person name="Shih D."/>
            <person name="Sparrow T."/>
            <person name="Spaulding J."/>
            <person name="Stalker J."/>
            <person name="Stange-Thomann N."/>
            <person name="Stavropoulos S."/>
            <person name="Stone C."/>
            <person name="Strader C."/>
            <person name="Tesfaye S."/>
            <person name="Thomson T."/>
            <person name="Thoulutsang Y."/>
            <person name="Thoulutsang D."/>
            <person name="Topham K."/>
            <person name="Topping I."/>
            <person name="Tsamla T."/>
            <person name="Vassiliev H."/>
            <person name="Vo A."/>
            <person name="Wangchuk T."/>
            <person name="Wangdi T."/>
            <person name="Weiand M."/>
            <person name="Wilkinson J."/>
            <person name="Wilson A."/>
            <person name="Yadav S."/>
            <person name="Young G."/>
            <person name="Yu Q."/>
            <person name="Zembek L."/>
            <person name="Zhong D."/>
            <person name="Zimmer A."/>
            <person name="Zwirko Z."/>
            <person name="Jaffe D.B."/>
            <person name="Alvarez P."/>
            <person name="Brockman W."/>
            <person name="Butler J."/>
            <person name="Chin C."/>
            <person name="Gnerre S."/>
            <person name="MacCallum I."/>
            <person name="Graves J.A."/>
            <person name="Ponting C.P."/>
            <person name="Breen M."/>
            <person name="Samollow P.B."/>
            <person name="Lander E.S."/>
            <person name="Lindblad-Toh K."/>
        </authorList>
    </citation>
    <scope>NUCLEOTIDE SEQUENCE [LARGE SCALE GENOMIC DNA]</scope>
</reference>
<dbReference type="InParanoid" id="A0A5F8H8P7"/>
<evidence type="ECO:0000313" key="2">
    <source>
        <dbReference type="Proteomes" id="UP000002280"/>
    </source>
</evidence>